<evidence type="ECO:0000256" key="1">
    <source>
        <dbReference type="SAM" id="Phobius"/>
    </source>
</evidence>
<dbReference type="PROSITE" id="PS51257">
    <property type="entry name" value="PROKAR_LIPOPROTEIN"/>
    <property type="match status" value="1"/>
</dbReference>
<dbReference type="InterPro" id="IPR016032">
    <property type="entry name" value="Sig_transdc_resp-reg_C-effctor"/>
</dbReference>
<organism evidence="2 3">
    <name type="scientific">Chryseobacterium tructae</name>
    <dbReference type="NCBI Taxonomy" id="1037380"/>
    <lineage>
        <taxon>Bacteria</taxon>
        <taxon>Pseudomonadati</taxon>
        <taxon>Bacteroidota</taxon>
        <taxon>Flavobacteriia</taxon>
        <taxon>Flavobacteriales</taxon>
        <taxon>Weeksellaceae</taxon>
        <taxon>Chryseobacterium group</taxon>
        <taxon>Chryseobacterium</taxon>
    </lineage>
</organism>
<sequence>MMKFYLKNTLRYVPFIFGYICLIIFSGCDSKNTELSYENFDRTVLKRNETLRQSGDYVNLVRLNLQYLKKAKEKGYKDGEALCYMNIANIYATINNYEAALSYHKRAENILKITNNKVLLARISYEYAEIDIVLRLFDTALKYNTKGISYLKDISEEDKKNYSLDKLYSGRASILMSQDNIDSVLTYFHKALWINNSPLTHTQLAQYHISDNLDSSLIYLQKAQVLLKNDKINTARKGFFHLVYGDYFGARKEYEKAIVHYKAAVLINEKTHRTFYLPGLYQAIALDYRRLNKKSEEQQYLVQYVKSKQSLDHVQDEGVNHAVAEEISKNQNEQTSSFKKNILIYGLIAIVIVFIIVLIIYKRFKKKVRLIDHLETTRIDEDFKALIEMAKENDSSFLAGFEKVYPDFIPKLLDINPDLTTSELEFCAMIKLNFTSKEIANYTFIQHRSVQQKKSRIRKRLGIFDHQDLFVFFQNL</sequence>
<dbReference type="RefSeq" id="WP_290299583.1">
    <property type="nucleotide sequence ID" value="NZ_JAUFQR010000001.1"/>
</dbReference>
<keyword evidence="1" id="KW-0472">Membrane</keyword>
<accession>A0ABV7XYS7</accession>
<keyword evidence="1" id="KW-1133">Transmembrane helix</keyword>
<dbReference type="Gene3D" id="1.25.40.10">
    <property type="entry name" value="Tetratricopeptide repeat domain"/>
    <property type="match status" value="2"/>
</dbReference>
<proteinExistence type="predicted"/>
<dbReference type="Gene3D" id="1.10.10.10">
    <property type="entry name" value="Winged helix-like DNA-binding domain superfamily/Winged helix DNA-binding domain"/>
    <property type="match status" value="1"/>
</dbReference>
<feature type="transmembrane region" description="Helical" evidence="1">
    <location>
        <begin position="342"/>
        <end position="361"/>
    </location>
</feature>
<dbReference type="InterPro" id="IPR011990">
    <property type="entry name" value="TPR-like_helical_dom_sf"/>
</dbReference>
<dbReference type="InterPro" id="IPR019734">
    <property type="entry name" value="TPR_rpt"/>
</dbReference>
<dbReference type="SUPFAM" id="SSF46894">
    <property type="entry name" value="C-terminal effector domain of the bipartite response regulators"/>
    <property type="match status" value="1"/>
</dbReference>
<name>A0ABV7XYS7_9FLAO</name>
<comment type="caution">
    <text evidence="2">The sequence shown here is derived from an EMBL/GenBank/DDBJ whole genome shotgun (WGS) entry which is preliminary data.</text>
</comment>
<reference evidence="3" key="1">
    <citation type="journal article" date="2019" name="Int. J. Syst. Evol. Microbiol.">
        <title>The Global Catalogue of Microorganisms (GCM) 10K type strain sequencing project: providing services to taxonomists for standard genome sequencing and annotation.</title>
        <authorList>
            <consortium name="The Broad Institute Genomics Platform"/>
            <consortium name="The Broad Institute Genome Sequencing Center for Infectious Disease"/>
            <person name="Wu L."/>
            <person name="Ma J."/>
        </authorList>
    </citation>
    <scope>NUCLEOTIDE SEQUENCE [LARGE SCALE GENOMIC DNA]</scope>
    <source>
        <strain evidence="3">CECT 7798</strain>
    </source>
</reference>
<gene>
    <name evidence="2" type="ORF">ACFONJ_18550</name>
</gene>
<keyword evidence="3" id="KW-1185">Reference proteome</keyword>
<evidence type="ECO:0000313" key="2">
    <source>
        <dbReference type="EMBL" id="MFC3757985.1"/>
    </source>
</evidence>
<dbReference type="SMART" id="SM00028">
    <property type="entry name" value="TPR"/>
    <property type="match status" value="3"/>
</dbReference>
<dbReference type="SUPFAM" id="SSF81901">
    <property type="entry name" value="HCP-like"/>
    <property type="match status" value="1"/>
</dbReference>
<evidence type="ECO:0008006" key="4">
    <source>
        <dbReference type="Google" id="ProtNLM"/>
    </source>
</evidence>
<dbReference type="Proteomes" id="UP001595735">
    <property type="component" value="Unassembled WGS sequence"/>
</dbReference>
<dbReference type="InterPro" id="IPR036388">
    <property type="entry name" value="WH-like_DNA-bd_sf"/>
</dbReference>
<evidence type="ECO:0000313" key="3">
    <source>
        <dbReference type="Proteomes" id="UP001595735"/>
    </source>
</evidence>
<protein>
    <recommendedName>
        <fullName evidence="4">Tetratricopeptide repeat protein</fullName>
    </recommendedName>
</protein>
<dbReference type="EMBL" id="JBHRYO010000002">
    <property type="protein sequence ID" value="MFC3757985.1"/>
    <property type="molecule type" value="Genomic_DNA"/>
</dbReference>
<keyword evidence="1" id="KW-0812">Transmembrane</keyword>